<accession>A0A1I7WGU5</accession>
<sequence length="55" mass="6307">MRHRTNNQVVLNVKRAAGTDTDTHLLTRRHLPLGHDDTSRAIGDFTLLVLYAYVY</sequence>
<protein>
    <submittedName>
        <fullName evidence="2">Uncharacterized protein</fullName>
    </submittedName>
</protein>
<keyword evidence="1" id="KW-1185">Reference proteome</keyword>
<name>A0A1I7WGU5_HETBA</name>
<dbReference type="AlphaFoldDB" id="A0A1I7WGU5"/>
<dbReference type="WBParaSite" id="Hba_04212">
    <property type="protein sequence ID" value="Hba_04212"/>
    <property type="gene ID" value="Hba_04212"/>
</dbReference>
<proteinExistence type="predicted"/>
<dbReference type="Proteomes" id="UP000095283">
    <property type="component" value="Unplaced"/>
</dbReference>
<reference evidence="2" key="1">
    <citation type="submission" date="2016-11" db="UniProtKB">
        <authorList>
            <consortium name="WormBaseParasite"/>
        </authorList>
    </citation>
    <scope>IDENTIFICATION</scope>
</reference>
<organism evidence="1 2">
    <name type="scientific">Heterorhabditis bacteriophora</name>
    <name type="common">Entomopathogenic nematode worm</name>
    <dbReference type="NCBI Taxonomy" id="37862"/>
    <lineage>
        <taxon>Eukaryota</taxon>
        <taxon>Metazoa</taxon>
        <taxon>Ecdysozoa</taxon>
        <taxon>Nematoda</taxon>
        <taxon>Chromadorea</taxon>
        <taxon>Rhabditida</taxon>
        <taxon>Rhabditina</taxon>
        <taxon>Rhabditomorpha</taxon>
        <taxon>Strongyloidea</taxon>
        <taxon>Heterorhabditidae</taxon>
        <taxon>Heterorhabditis</taxon>
    </lineage>
</organism>
<evidence type="ECO:0000313" key="1">
    <source>
        <dbReference type="Proteomes" id="UP000095283"/>
    </source>
</evidence>
<evidence type="ECO:0000313" key="2">
    <source>
        <dbReference type="WBParaSite" id="Hba_04212"/>
    </source>
</evidence>